<proteinExistence type="predicted"/>
<keyword evidence="3" id="KW-1185">Reference proteome</keyword>
<evidence type="ECO:0000256" key="1">
    <source>
        <dbReference type="SAM" id="MobiDB-lite"/>
    </source>
</evidence>
<dbReference type="Proteomes" id="UP001417504">
    <property type="component" value="Unassembled WGS sequence"/>
</dbReference>
<name>A0AAP0KNQ0_9MAGN</name>
<accession>A0AAP0KNQ0</accession>
<gene>
    <name evidence="2" type="ORF">Sjap_002583</name>
</gene>
<evidence type="ECO:0000313" key="2">
    <source>
        <dbReference type="EMBL" id="KAK9155103.1"/>
    </source>
</evidence>
<reference evidence="2 3" key="1">
    <citation type="submission" date="2024-01" db="EMBL/GenBank/DDBJ databases">
        <title>Genome assemblies of Stephania.</title>
        <authorList>
            <person name="Yang L."/>
        </authorList>
    </citation>
    <scope>NUCLEOTIDE SEQUENCE [LARGE SCALE GENOMIC DNA]</scope>
    <source>
        <strain evidence="2">QJT</strain>
        <tissue evidence="2">Leaf</tissue>
    </source>
</reference>
<dbReference type="EMBL" id="JBBNAE010000001">
    <property type="protein sequence ID" value="KAK9155103.1"/>
    <property type="molecule type" value="Genomic_DNA"/>
</dbReference>
<dbReference type="AlphaFoldDB" id="A0AAP0KNQ0"/>
<protein>
    <submittedName>
        <fullName evidence="2">Uncharacterized protein</fullName>
    </submittedName>
</protein>
<comment type="caution">
    <text evidence="2">The sequence shown here is derived from an EMBL/GenBank/DDBJ whole genome shotgun (WGS) entry which is preliminary data.</text>
</comment>
<organism evidence="2 3">
    <name type="scientific">Stephania japonica</name>
    <dbReference type="NCBI Taxonomy" id="461633"/>
    <lineage>
        <taxon>Eukaryota</taxon>
        <taxon>Viridiplantae</taxon>
        <taxon>Streptophyta</taxon>
        <taxon>Embryophyta</taxon>
        <taxon>Tracheophyta</taxon>
        <taxon>Spermatophyta</taxon>
        <taxon>Magnoliopsida</taxon>
        <taxon>Ranunculales</taxon>
        <taxon>Menispermaceae</taxon>
        <taxon>Menispermoideae</taxon>
        <taxon>Cissampelideae</taxon>
        <taxon>Stephania</taxon>
    </lineage>
</organism>
<evidence type="ECO:0000313" key="3">
    <source>
        <dbReference type="Proteomes" id="UP001417504"/>
    </source>
</evidence>
<feature type="compositionally biased region" description="Polar residues" evidence="1">
    <location>
        <begin position="217"/>
        <end position="239"/>
    </location>
</feature>
<feature type="compositionally biased region" description="Acidic residues" evidence="1">
    <location>
        <begin position="193"/>
        <end position="216"/>
    </location>
</feature>
<feature type="region of interest" description="Disordered" evidence="1">
    <location>
        <begin position="162"/>
        <end position="272"/>
    </location>
</feature>
<sequence>MYTESERDTSVLHTIVEGINVVLSKPLIRKLLDIPKGKVKCYVDAQLSKVPTFDHKAAVKLMCGGKTQRSLRNLKLFDDVSLKSLPKSEYVKVEKNLKDVIGELSMSLMHYKFVDGKWVNSGKGKEVVEGKTLNVKSGVKADRKKGTVKEFLPLRDISFEEENDNKTPKKTINKMKDSSDEEEDSNDEGHEETSEEDSEEDSEDDEEDSEDGDENSFDGQPAQSTNSTSNVYCPSNDLTTRLYGQGKSSQERKEDTLQENQPKSSLEEHQHEPFLNYLRDQTVENAIQKAMEQVICLGQPTEYHLLGQRDGVHLGLQDLILVMQSVNAPSSSLIQNQIDVLGKVVQASINAMMQEMKNLNTLGSELRRDVSQMLLQFSRGNEARCETVATDAMVNLNEGLDGNAG</sequence>